<keyword evidence="3" id="KW-1185">Reference proteome</keyword>
<evidence type="ECO:0000313" key="3">
    <source>
        <dbReference type="Proteomes" id="UP000765509"/>
    </source>
</evidence>
<feature type="region of interest" description="Disordered" evidence="1">
    <location>
        <begin position="20"/>
        <end position="54"/>
    </location>
</feature>
<evidence type="ECO:0000313" key="2">
    <source>
        <dbReference type="EMBL" id="MBW0594086.1"/>
    </source>
</evidence>
<gene>
    <name evidence="2" type="ORF">O181_133801</name>
</gene>
<reference evidence="2" key="1">
    <citation type="submission" date="2021-03" db="EMBL/GenBank/DDBJ databases">
        <title>Draft genome sequence of rust myrtle Austropuccinia psidii MF-1, a brazilian biotype.</title>
        <authorList>
            <person name="Quecine M.C."/>
            <person name="Pachon D.M.R."/>
            <person name="Bonatelli M.L."/>
            <person name="Correr F.H."/>
            <person name="Franceschini L.M."/>
            <person name="Leite T.F."/>
            <person name="Margarido G.R.A."/>
            <person name="Almeida C.A."/>
            <person name="Ferrarezi J.A."/>
            <person name="Labate C.A."/>
        </authorList>
    </citation>
    <scope>NUCLEOTIDE SEQUENCE</scope>
    <source>
        <strain evidence="2">MF-1</strain>
    </source>
</reference>
<organism evidence="2 3">
    <name type="scientific">Austropuccinia psidii MF-1</name>
    <dbReference type="NCBI Taxonomy" id="1389203"/>
    <lineage>
        <taxon>Eukaryota</taxon>
        <taxon>Fungi</taxon>
        <taxon>Dikarya</taxon>
        <taxon>Basidiomycota</taxon>
        <taxon>Pucciniomycotina</taxon>
        <taxon>Pucciniomycetes</taxon>
        <taxon>Pucciniales</taxon>
        <taxon>Sphaerophragmiaceae</taxon>
        <taxon>Austropuccinia</taxon>
    </lineage>
</organism>
<dbReference type="Proteomes" id="UP000765509">
    <property type="component" value="Unassembled WGS sequence"/>
</dbReference>
<proteinExistence type="predicted"/>
<feature type="compositionally biased region" description="Polar residues" evidence="1">
    <location>
        <begin position="36"/>
        <end position="46"/>
    </location>
</feature>
<comment type="caution">
    <text evidence="2">The sequence shown here is derived from an EMBL/GenBank/DDBJ whole genome shotgun (WGS) entry which is preliminary data.</text>
</comment>
<sequence>MTTRRRSQYFIQSYGGRVRSRFELSKGQRKGKIPSGTESTQGNAISKRQVPDMPMIPEPELELSMSNSIKDKLHSEGSSRHSHEPIQALLHSVQGQRLGKVTTNPPRSDKLLAYPKKVPQRVGNSDILQWMECAIIQA</sequence>
<protein>
    <submittedName>
        <fullName evidence="2">Uncharacterized protein</fullName>
    </submittedName>
</protein>
<dbReference type="AlphaFoldDB" id="A0A9Q3L8E3"/>
<accession>A0A9Q3L8E3</accession>
<name>A0A9Q3L8E3_9BASI</name>
<dbReference type="EMBL" id="AVOT02158381">
    <property type="protein sequence ID" value="MBW0594086.1"/>
    <property type="molecule type" value="Genomic_DNA"/>
</dbReference>
<evidence type="ECO:0000256" key="1">
    <source>
        <dbReference type="SAM" id="MobiDB-lite"/>
    </source>
</evidence>
<feature type="region of interest" description="Disordered" evidence="1">
    <location>
        <begin position="91"/>
        <end position="111"/>
    </location>
</feature>